<organism evidence="2 3">
    <name type="scientific">Amycolatopsis pithecellobii</name>
    <dbReference type="NCBI Taxonomy" id="664692"/>
    <lineage>
        <taxon>Bacteria</taxon>
        <taxon>Bacillati</taxon>
        <taxon>Actinomycetota</taxon>
        <taxon>Actinomycetes</taxon>
        <taxon>Pseudonocardiales</taxon>
        <taxon>Pseudonocardiaceae</taxon>
        <taxon>Amycolatopsis</taxon>
    </lineage>
</organism>
<name>A0A6N7Z6N8_9PSEU</name>
<comment type="caution">
    <text evidence="2">The sequence shown here is derived from an EMBL/GenBank/DDBJ whole genome shotgun (WGS) entry which is preliminary data.</text>
</comment>
<dbReference type="OrthoDB" id="158903at2"/>
<reference evidence="2 3" key="1">
    <citation type="submission" date="2019-11" db="EMBL/GenBank/DDBJ databases">
        <title>Draft genome of Amycolatopsis RM579.</title>
        <authorList>
            <person name="Duangmal K."/>
            <person name="Mingma R."/>
        </authorList>
    </citation>
    <scope>NUCLEOTIDE SEQUENCE [LARGE SCALE GENOMIC DNA]</scope>
    <source>
        <strain evidence="2 3">RM579</strain>
    </source>
</reference>
<feature type="domain" description="QsdR TetR regulatory C-terminal" evidence="1">
    <location>
        <begin position="62"/>
        <end position="170"/>
    </location>
</feature>
<dbReference type="SUPFAM" id="SSF46689">
    <property type="entry name" value="Homeodomain-like"/>
    <property type="match status" value="1"/>
</dbReference>
<gene>
    <name evidence="2" type="ORF">GKO32_27125</name>
</gene>
<evidence type="ECO:0000313" key="3">
    <source>
        <dbReference type="Proteomes" id="UP000440096"/>
    </source>
</evidence>
<dbReference type="Proteomes" id="UP000440096">
    <property type="component" value="Unassembled WGS sequence"/>
</dbReference>
<dbReference type="InterPro" id="IPR041485">
    <property type="entry name" value="TetR_C_36"/>
</dbReference>
<dbReference type="Gene3D" id="1.10.357.10">
    <property type="entry name" value="Tetracycline Repressor, domain 2"/>
    <property type="match status" value="1"/>
</dbReference>
<dbReference type="EMBL" id="WMBA01000051">
    <property type="protein sequence ID" value="MTD57619.1"/>
    <property type="molecule type" value="Genomic_DNA"/>
</dbReference>
<sequence>MARRAFVAGERLDMQQLAARLGVDRTTLFRWLGNRDQLVVNILISLTDPTLRDAAEAAEGVGGARIAMVARNYAQTLIETQFFQAFLRREAERALRLLTSKASPLQGYIVGCFERMLEQEHDRGHLSHRMALHDLAYLIVRIIESFLYADMITGDEPDAEKIHAAVAALLHA</sequence>
<dbReference type="InterPro" id="IPR009057">
    <property type="entry name" value="Homeodomain-like_sf"/>
</dbReference>
<proteinExistence type="predicted"/>
<dbReference type="Pfam" id="PF18598">
    <property type="entry name" value="TetR_C_36"/>
    <property type="match status" value="1"/>
</dbReference>
<protein>
    <submittedName>
        <fullName evidence="2">TetR/AcrR family transcriptional regulator</fullName>
    </submittedName>
</protein>
<evidence type="ECO:0000259" key="1">
    <source>
        <dbReference type="Pfam" id="PF18598"/>
    </source>
</evidence>
<accession>A0A6N7Z6N8</accession>
<keyword evidence="3" id="KW-1185">Reference proteome</keyword>
<evidence type="ECO:0000313" key="2">
    <source>
        <dbReference type="EMBL" id="MTD57619.1"/>
    </source>
</evidence>
<dbReference type="AlphaFoldDB" id="A0A6N7Z6N8"/>